<dbReference type="InterPro" id="IPR023292">
    <property type="entry name" value="NTP_PyroPHydrolase-like_dom_sf"/>
</dbReference>
<evidence type="ECO:0000313" key="2">
    <source>
        <dbReference type="Proteomes" id="UP000018886"/>
    </source>
</evidence>
<evidence type="ECO:0008006" key="3">
    <source>
        <dbReference type="Google" id="ProtNLM"/>
    </source>
</evidence>
<proteinExistence type="predicted"/>
<organism evidence="1 2">
    <name type="scientific">Achromobacter phage JWDelta</name>
    <dbReference type="NCBI Taxonomy" id="1416008"/>
    <lineage>
        <taxon>Viruses</taxon>
        <taxon>Duplodnaviria</taxon>
        <taxon>Heunggongvirae</taxon>
        <taxon>Uroviricota</taxon>
        <taxon>Caudoviricetes</taxon>
        <taxon>Schitoviridae</taxon>
        <taxon>Rothmandenesvirinae</taxon>
        <taxon>Jwalphavirus</taxon>
        <taxon>Jwalphavirus jwalpha</taxon>
    </lineage>
</organism>
<dbReference type="Gene3D" id="1.10.3420.10">
    <property type="entry name" value="putative ntp pyrophosphohydrolase like domain"/>
    <property type="match status" value="1"/>
</dbReference>
<gene>
    <name evidence="1" type="ORF">JJJA_0050</name>
</gene>
<name>V9SI57_9CAUD</name>
<dbReference type="InterPro" id="IPR033653">
    <property type="entry name" value="NTP-PPase_DR2231-like"/>
</dbReference>
<protein>
    <recommendedName>
        <fullName evidence="3">Phosphoribosyl-ATP pyrophosphohydrolase</fullName>
    </recommendedName>
</protein>
<dbReference type="EMBL" id="KF787094">
    <property type="protein sequence ID" value="AHC56566.1"/>
    <property type="molecule type" value="Genomic_DNA"/>
</dbReference>
<accession>V9SI57</accession>
<evidence type="ECO:0000313" key="1">
    <source>
        <dbReference type="EMBL" id="AHC56566.1"/>
    </source>
</evidence>
<sequence length="152" mass="16714">MSDTLQNTAEWFRQASPTPSAQNLSTQMGVHFEEVREMILELTPRTPEADVILKAANAALENLQALLKRDATAIGVHPGDHKLFLDSLCDQIVTATGVGTFFGMNVPGAMAEVNASNWSKFVDGKPIRDPDTQKILKGPDYFKPDLTKYLPQ</sequence>
<dbReference type="Proteomes" id="UP000018886">
    <property type="component" value="Segment"/>
</dbReference>
<dbReference type="CDD" id="cd11530">
    <property type="entry name" value="NTP-PPase_DR2231_like"/>
    <property type="match status" value="1"/>
</dbReference>
<reference evidence="1 2" key="1">
    <citation type="journal article" date="2014" name="Virol. J.">
        <title>First genome sequences of Achromobacter phages reveal new members of the N4 family.</title>
        <authorList>
            <person name="Wittmann J."/>
            <person name="Dreiseikelmann B."/>
            <person name="Rohde M."/>
            <person name="Meier-Kolthoff J.P."/>
            <person name="Bunk B."/>
            <person name="Rohde C."/>
        </authorList>
    </citation>
    <scope>NUCLEOTIDE SEQUENCE [LARGE SCALE GENOMIC DNA]</scope>
</reference>